<dbReference type="AlphaFoldDB" id="A0A139WCR6"/>
<dbReference type="KEGG" id="tca:103314029"/>
<dbReference type="Proteomes" id="UP000007266">
    <property type="component" value="Linkage group 8"/>
</dbReference>
<sequence>MSPLNPIILLLVLFAFSSTILALICKQCNMDCDDPLDELCLDPGEFQQIACLAEKFKDTRNRTFFQRKCVLYERNTKFECPDYPQYTTISCVTCKTDRCNGEANFGGSGGKILVNISYDNSTS</sequence>
<accession>A0A139WCR6</accession>
<keyword evidence="3" id="KW-1185">Reference proteome</keyword>
<protein>
    <recommendedName>
        <fullName evidence="4">Protein quiver</fullName>
    </recommendedName>
</protein>
<organism evidence="2 3">
    <name type="scientific">Tribolium castaneum</name>
    <name type="common">Red flour beetle</name>
    <dbReference type="NCBI Taxonomy" id="7070"/>
    <lineage>
        <taxon>Eukaryota</taxon>
        <taxon>Metazoa</taxon>
        <taxon>Ecdysozoa</taxon>
        <taxon>Arthropoda</taxon>
        <taxon>Hexapoda</taxon>
        <taxon>Insecta</taxon>
        <taxon>Pterygota</taxon>
        <taxon>Neoptera</taxon>
        <taxon>Endopterygota</taxon>
        <taxon>Coleoptera</taxon>
        <taxon>Polyphaga</taxon>
        <taxon>Cucujiformia</taxon>
        <taxon>Tenebrionidae</taxon>
        <taxon>Tenebrionidae incertae sedis</taxon>
        <taxon>Tribolium</taxon>
    </lineage>
</organism>
<name>A0A139WCR6_TRICA</name>
<reference evidence="2 3" key="2">
    <citation type="journal article" date="2010" name="Nucleic Acids Res.">
        <title>BeetleBase in 2010: revisions to provide comprehensive genomic information for Tribolium castaneum.</title>
        <authorList>
            <person name="Kim H.S."/>
            <person name="Murphy T."/>
            <person name="Xia J."/>
            <person name="Caragea D."/>
            <person name="Park Y."/>
            <person name="Beeman R.W."/>
            <person name="Lorenzen M.D."/>
            <person name="Butcher S."/>
            <person name="Manak J.R."/>
            <person name="Brown S.J."/>
        </authorList>
    </citation>
    <scope>GENOME REANNOTATION</scope>
    <source>
        <strain evidence="2 3">Georgia GA2</strain>
    </source>
</reference>
<feature type="chain" id="PRO_5007299707" description="Protein quiver" evidence="1">
    <location>
        <begin position="23"/>
        <end position="123"/>
    </location>
</feature>
<evidence type="ECO:0000256" key="1">
    <source>
        <dbReference type="SAM" id="SignalP"/>
    </source>
</evidence>
<dbReference type="InParanoid" id="A0A139WCR6"/>
<proteinExistence type="predicted"/>
<reference evidence="2 3" key="1">
    <citation type="journal article" date="2008" name="Nature">
        <title>The genome of the model beetle and pest Tribolium castaneum.</title>
        <authorList>
            <consortium name="Tribolium Genome Sequencing Consortium"/>
            <person name="Richards S."/>
            <person name="Gibbs R.A."/>
            <person name="Weinstock G.M."/>
            <person name="Brown S.J."/>
            <person name="Denell R."/>
            <person name="Beeman R.W."/>
            <person name="Gibbs R."/>
            <person name="Beeman R.W."/>
            <person name="Brown S.J."/>
            <person name="Bucher G."/>
            <person name="Friedrich M."/>
            <person name="Grimmelikhuijzen C.J."/>
            <person name="Klingler M."/>
            <person name="Lorenzen M."/>
            <person name="Richards S."/>
            <person name="Roth S."/>
            <person name="Schroder R."/>
            <person name="Tautz D."/>
            <person name="Zdobnov E.M."/>
            <person name="Muzny D."/>
            <person name="Gibbs R.A."/>
            <person name="Weinstock G.M."/>
            <person name="Attaway T."/>
            <person name="Bell S."/>
            <person name="Buhay C.J."/>
            <person name="Chandrabose M.N."/>
            <person name="Chavez D."/>
            <person name="Clerk-Blankenburg K.P."/>
            <person name="Cree A."/>
            <person name="Dao M."/>
            <person name="Davis C."/>
            <person name="Chacko J."/>
            <person name="Dinh H."/>
            <person name="Dugan-Rocha S."/>
            <person name="Fowler G."/>
            <person name="Garner T.T."/>
            <person name="Garnes J."/>
            <person name="Gnirke A."/>
            <person name="Hawes A."/>
            <person name="Hernandez J."/>
            <person name="Hines S."/>
            <person name="Holder M."/>
            <person name="Hume J."/>
            <person name="Jhangiani S.N."/>
            <person name="Joshi V."/>
            <person name="Khan Z.M."/>
            <person name="Jackson L."/>
            <person name="Kovar C."/>
            <person name="Kowis A."/>
            <person name="Lee S."/>
            <person name="Lewis L.R."/>
            <person name="Margolis J."/>
            <person name="Morgan M."/>
            <person name="Nazareth L.V."/>
            <person name="Nguyen N."/>
            <person name="Okwuonu G."/>
            <person name="Parker D."/>
            <person name="Richards S."/>
            <person name="Ruiz S.J."/>
            <person name="Santibanez J."/>
            <person name="Savard J."/>
            <person name="Scherer S.E."/>
            <person name="Schneider B."/>
            <person name="Sodergren E."/>
            <person name="Tautz D."/>
            <person name="Vattahil S."/>
            <person name="Villasana D."/>
            <person name="White C.S."/>
            <person name="Wright R."/>
            <person name="Park Y."/>
            <person name="Beeman R.W."/>
            <person name="Lord J."/>
            <person name="Oppert B."/>
            <person name="Lorenzen M."/>
            <person name="Brown S."/>
            <person name="Wang L."/>
            <person name="Savard J."/>
            <person name="Tautz D."/>
            <person name="Richards S."/>
            <person name="Weinstock G."/>
            <person name="Gibbs R.A."/>
            <person name="Liu Y."/>
            <person name="Worley K."/>
            <person name="Weinstock G."/>
            <person name="Elsik C.G."/>
            <person name="Reese J.T."/>
            <person name="Elhaik E."/>
            <person name="Landan G."/>
            <person name="Graur D."/>
            <person name="Arensburger P."/>
            <person name="Atkinson P."/>
            <person name="Beeman R.W."/>
            <person name="Beidler J."/>
            <person name="Brown S.J."/>
            <person name="Demuth J.P."/>
            <person name="Drury D.W."/>
            <person name="Du Y.Z."/>
            <person name="Fujiwara H."/>
            <person name="Lorenzen M."/>
            <person name="Maselli V."/>
            <person name="Osanai M."/>
            <person name="Park Y."/>
            <person name="Robertson H.M."/>
            <person name="Tu Z."/>
            <person name="Wang J.J."/>
            <person name="Wang S."/>
            <person name="Richards S."/>
            <person name="Song H."/>
            <person name="Zhang L."/>
            <person name="Sodergren E."/>
            <person name="Werner D."/>
            <person name="Stanke M."/>
            <person name="Morgenstern B."/>
            <person name="Solovyev V."/>
            <person name="Kosarev P."/>
            <person name="Brown G."/>
            <person name="Chen H.C."/>
            <person name="Ermolaeva O."/>
            <person name="Hlavina W."/>
            <person name="Kapustin Y."/>
            <person name="Kiryutin B."/>
            <person name="Kitts P."/>
            <person name="Maglott D."/>
            <person name="Pruitt K."/>
            <person name="Sapojnikov V."/>
            <person name="Souvorov A."/>
            <person name="Mackey A.J."/>
            <person name="Waterhouse R.M."/>
            <person name="Wyder S."/>
            <person name="Zdobnov E.M."/>
            <person name="Zdobnov E.M."/>
            <person name="Wyder S."/>
            <person name="Kriventseva E.V."/>
            <person name="Kadowaki T."/>
            <person name="Bork P."/>
            <person name="Aranda M."/>
            <person name="Bao R."/>
            <person name="Beermann A."/>
            <person name="Berns N."/>
            <person name="Bolognesi R."/>
            <person name="Bonneton F."/>
            <person name="Bopp D."/>
            <person name="Brown S.J."/>
            <person name="Bucher G."/>
            <person name="Butts T."/>
            <person name="Chaumot A."/>
            <person name="Denell R.E."/>
            <person name="Ferrier D.E."/>
            <person name="Friedrich M."/>
            <person name="Gordon C.M."/>
            <person name="Jindra M."/>
            <person name="Klingler M."/>
            <person name="Lan Q."/>
            <person name="Lattorff H.M."/>
            <person name="Laudet V."/>
            <person name="von Levetsow C."/>
            <person name="Liu Z."/>
            <person name="Lutz R."/>
            <person name="Lynch J.A."/>
            <person name="da Fonseca R.N."/>
            <person name="Posnien N."/>
            <person name="Reuter R."/>
            <person name="Roth S."/>
            <person name="Savard J."/>
            <person name="Schinko J.B."/>
            <person name="Schmitt C."/>
            <person name="Schoppmeier M."/>
            <person name="Schroder R."/>
            <person name="Shippy T.D."/>
            <person name="Simonnet F."/>
            <person name="Marques-Souza H."/>
            <person name="Tautz D."/>
            <person name="Tomoyasu Y."/>
            <person name="Trauner J."/>
            <person name="Van der Zee M."/>
            <person name="Vervoort M."/>
            <person name="Wittkopp N."/>
            <person name="Wimmer E.A."/>
            <person name="Yang X."/>
            <person name="Jones A.K."/>
            <person name="Sattelle D.B."/>
            <person name="Ebert P.R."/>
            <person name="Nelson D."/>
            <person name="Scott J.G."/>
            <person name="Beeman R.W."/>
            <person name="Muthukrishnan S."/>
            <person name="Kramer K.J."/>
            <person name="Arakane Y."/>
            <person name="Beeman R.W."/>
            <person name="Zhu Q."/>
            <person name="Hogenkamp D."/>
            <person name="Dixit R."/>
            <person name="Oppert B."/>
            <person name="Jiang H."/>
            <person name="Zou Z."/>
            <person name="Marshall J."/>
            <person name="Elpidina E."/>
            <person name="Vinokurov K."/>
            <person name="Oppert C."/>
            <person name="Zou Z."/>
            <person name="Evans J."/>
            <person name="Lu Z."/>
            <person name="Zhao P."/>
            <person name="Sumathipala N."/>
            <person name="Altincicek B."/>
            <person name="Vilcinskas A."/>
            <person name="Williams M."/>
            <person name="Hultmark D."/>
            <person name="Hetru C."/>
            <person name="Jiang H."/>
            <person name="Grimmelikhuijzen C.J."/>
            <person name="Hauser F."/>
            <person name="Cazzamali G."/>
            <person name="Williamson M."/>
            <person name="Park Y."/>
            <person name="Li B."/>
            <person name="Tanaka Y."/>
            <person name="Predel R."/>
            <person name="Neupert S."/>
            <person name="Schachtner J."/>
            <person name="Verleyen P."/>
            <person name="Raible F."/>
            <person name="Bork P."/>
            <person name="Friedrich M."/>
            <person name="Walden K.K."/>
            <person name="Robertson H.M."/>
            <person name="Angeli S."/>
            <person name="Foret S."/>
            <person name="Bucher G."/>
            <person name="Schuetz S."/>
            <person name="Maleszka R."/>
            <person name="Wimmer E.A."/>
            <person name="Beeman R.W."/>
            <person name="Lorenzen M."/>
            <person name="Tomoyasu Y."/>
            <person name="Miller S.C."/>
            <person name="Grossmann D."/>
            <person name="Bucher G."/>
        </authorList>
    </citation>
    <scope>NUCLEOTIDE SEQUENCE [LARGE SCALE GENOMIC DNA]</scope>
    <source>
        <strain evidence="2 3">Georgia GA2</strain>
    </source>
</reference>
<evidence type="ECO:0000313" key="2">
    <source>
        <dbReference type="EMBL" id="KYB25722.1"/>
    </source>
</evidence>
<dbReference type="EMBL" id="KQ971362">
    <property type="protein sequence ID" value="KYB25722.1"/>
    <property type="molecule type" value="Genomic_DNA"/>
</dbReference>
<gene>
    <name evidence="2" type="primary">AUGUSTUS-3.0.2_34128</name>
    <name evidence="2" type="ORF">TcasGA2_TC034128</name>
</gene>
<evidence type="ECO:0000313" key="3">
    <source>
        <dbReference type="Proteomes" id="UP000007266"/>
    </source>
</evidence>
<feature type="signal peptide" evidence="1">
    <location>
        <begin position="1"/>
        <end position="22"/>
    </location>
</feature>
<keyword evidence="1" id="KW-0732">Signal</keyword>
<evidence type="ECO:0008006" key="4">
    <source>
        <dbReference type="Google" id="ProtNLM"/>
    </source>
</evidence>
<dbReference type="OrthoDB" id="6742477at2759"/>